<feature type="region of interest" description="Disordered" evidence="1">
    <location>
        <begin position="474"/>
        <end position="501"/>
    </location>
</feature>
<reference evidence="2 3" key="1">
    <citation type="submission" date="2024-01" db="EMBL/GenBank/DDBJ databases">
        <title>Complete genome of Cladobotryum mycophilum ATHUM6906.</title>
        <authorList>
            <person name="Christinaki A.C."/>
            <person name="Myridakis A.I."/>
            <person name="Kouvelis V.N."/>
        </authorList>
    </citation>
    <scope>NUCLEOTIDE SEQUENCE [LARGE SCALE GENOMIC DNA]</scope>
    <source>
        <strain evidence="2 3">ATHUM6906</strain>
    </source>
</reference>
<feature type="compositionally biased region" description="Low complexity" evidence="1">
    <location>
        <begin position="487"/>
        <end position="500"/>
    </location>
</feature>
<keyword evidence="3" id="KW-1185">Reference proteome</keyword>
<evidence type="ECO:0000256" key="1">
    <source>
        <dbReference type="SAM" id="MobiDB-lite"/>
    </source>
</evidence>
<gene>
    <name evidence="2" type="ORF">PT974_10435</name>
</gene>
<sequence length="665" mass="72949">MPVVGLPISTSPIGSRERATDSTESAPTRKTPHLHTRRSVSSMKGLLPLTLTPTCPSPRTNLPLEEGMEPRVDDLLPELLARDLELSKSVFEARSMTSGAPIPTIMTDYRSAAMAFPPRMSSPYRTASLRVQSLGAIEERSSMVSFLDQQEALKCDETASDLDSLTGTEASYDAGPSSFRMREQSIVTNATSLASSSWRPSSKSSRSPDGPRRERSWIEVESDGEEEGDSHDFNLSSLSPRPPTPPTSDGLDAQRHQPARSIAETWRSSPAKSVAKHEPLDPKDITGFPPPLDMHHNPPSRQQSTRRYPVRTNNGRVPEDISSPVLSRASMPESRVTRDVYSDYDDDLVSPIDQQSLGPRRNTIYIRPSPPPSPLPSVQTWLNGSTQPFVLPFQGDELARIVPLPPDAIETLRISTTCFPETMLLSSSLTIETIRSYSRKVRQPSAEPSLLATPPQSPPPIIVNKKSLWRRVVKRGSQSSAQKQRGSHSSLGSSLQSPSSVTLDAPKPWASLKNVFGYCSDYICDALYSHILAYNYVSALVARNPQPSPYGRSRTNDADDIPKKAASLLGLSHSPSVASMGAANRATKRLSSMVTGHSNNDAALRSIQTELLRCIRRLIATARLMAESGSGDDRMMEMETEDNDMLFLRSLCEIVRISEEAAYVC</sequence>
<evidence type="ECO:0000313" key="2">
    <source>
        <dbReference type="EMBL" id="KAK5988937.1"/>
    </source>
</evidence>
<evidence type="ECO:0000313" key="3">
    <source>
        <dbReference type="Proteomes" id="UP001338125"/>
    </source>
</evidence>
<proteinExistence type="predicted"/>
<organism evidence="2 3">
    <name type="scientific">Cladobotryum mycophilum</name>
    <dbReference type="NCBI Taxonomy" id="491253"/>
    <lineage>
        <taxon>Eukaryota</taxon>
        <taxon>Fungi</taxon>
        <taxon>Dikarya</taxon>
        <taxon>Ascomycota</taxon>
        <taxon>Pezizomycotina</taxon>
        <taxon>Sordariomycetes</taxon>
        <taxon>Hypocreomycetidae</taxon>
        <taxon>Hypocreales</taxon>
        <taxon>Hypocreaceae</taxon>
        <taxon>Cladobotryum</taxon>
    </lineage>
</organism>
<feature type="region of interest" description="Disordered" evidence="1">
    <location>
        <begin position="1"/>
        <end position="40"/>
    </location>
</feature>
<feature type="compositionally biased region" description="Basic and acidic residues" evidence="1">
    <location>
        <begin position="275"/>
        <end position="284"/>
    </location>
</feature>
<accession>A0ABR0SAR0</accession>
<feature type="compositionally biased region" description="Polar residues" evidence="1">
    <location>
        <begin position="299"/>
        <end position="315"/>
    </location>
</feature>
<feature type="region of interest" description="Disordered" evidence="1">
    <location>
        <begin position="190"/>
        <end position="335"/>
    </location>
</feature>
<dbReference type="EMBL" id="JAVFKD010000015">
    <property type="protein sequence ID" value="KAK5988937.1"/>
    <property type="molecule type" value="Genomic_DNA"/>
</dbReference>
<feature type="compositionally biased region" description="Low complexity" evidence="1">
    <location>
        <begin position="192"/>
        <end position="208"/>
    </location>
</feature>
<dbReference type="Proteomes" id="UP001338125">
    <property type="component" value="Unassembled WGS sequence"/>
</dbReference>
<feature type="compositionally biased region" description="Basic and acidic residues" evidence="1">
    <location>
        <begin position="209"/>
        <end position="218"/>
    </location>
</feature>
<protein>
    <submittedName>
        <fullName evidence="2">Uncharacterized protein</fullName>
    </submittedName>
</protein>
<name>A0ABR0SAR0_9HYPO</name>
<comment type="caution">
    <text evidence="2">The sequence shown here is derived from an EMBL/GenBank/DDBJ whole genome shotgun (WGS) entry which is preliminary data.</text>
</comment>
<feature type="compositionally biased region" description="Acidic residues" evidence="1">
    <location>
        <begin position="220"/>
        <end position="229"/>
    </location>
</feature>